<keyword evidence="7" id="KW-0175">Coiled coil</keyword>
<name>A0AA39CYA8_9EURO</name>
<dbReference type="PROSITE" id="PS50048">
    <property type="entry name" value="ZN2_CY6_FUNGAL_2"/>
    <property type="match status" value="1"/>
</dbReference>
<dbReference type="InterPro" id="IPR001138">
    <property type="entry name" value="Zn2Cys6_DnaBD"/>
</dbReference>
<dbReference type="PANTHER" id="PTHR31845:SF21">
    <property type="entry name" value="REGULATORY PROTEIN LEU3"/>
    <property type="match status" value="1"/>
</dbReference>
<keyword evidence="11" id="KW-1185">Reference proteome</keyword>
<evidence type="ECO:0000256" key="4">
    <source>
        <dbReference type="ARBA" id="ARBA00023125"/>
    </source>
</evidence>
<proteinExistence type="predicted"/>
<evidence type="ECO:0000256" key="3">
    <source>
        <dbReference type="ARBA" id="ARBA00023015"/>
    </source>
</evidence>
<keyword evidence="6" id="KW-0539">Nucleus</keyword>
<dbReference type="Pfam" id="PF00172">
    <property type="entry name" value="Zn_clus"/>
    <property type="match status" value="1"/>
</dbReference>
<evidence type="ECO:0000256" key="6">
    <source>
        <dbReference type="ARBA" id="ARBA00023242"/>
    </source>
</evidence>
<keyword evidence="2" id="KW-0479">Metal-binding</keyword>
<dbReference type="SUPFAM" id="SSF57701">
    <property type="entry name" value="Zn2/Cys6 DNA-binding domain"/>
    <property type="match status" value="1"/>
</dbReference>
<dbReference type="GO" id="GO:0005634">
    <property type="term" value="C:nucleus"/>
    <property type="evidence" value="ECO:0007669"/>
    <property type="project" value="UniProtKB-SubCell"/>
</dbReference>
<evidence type="ECO:0000256" key="1">
    <source>
        <dbReference type="ARBA" id="ARBA00004123"/>
    </source>
</evidence>
<comment type="subcellular location">
    <subcellularLocation>
        <location evidence="1">Nucleus</location>
    </subcellularLocation>
</comment>
<protein>
    <recommendedName>
        <fullName evidence="9">Zn(2)-C6 fungal-type domain-containing protein</fullName>
    </recommendedName>
</protein>
<evidence type="ECO:0000313" key="10">
    <source>
        <dbReference type="EMBL" id="KAJ9633363.1"/>
    </source>
</evidence>
<keyword evidence="4" id="KW-0238">DNA-binding</keyword>
<sequence length="634" mass="71453">MTSIPDIVKGTRIKACTECRQQKLRCDASNDYSQPCSRCRKFGLECVVSRNFRRVKRRTKSELQAELDQLKRRVAVDSVRPPPAHSVQGSEVDLAQTSGVVPETMTSSQGLANGESTRLQRRTFSPTVTEHAEMPPPTPDQATSSTLSQSIQGMSVDAHDIDECFTLFFDKNLPYVPIFDTKVNPDDCYRASPFLFWAIVTTGARKSENPTLILTLAPKVMDLAKLAIFASERYLPTIQALILMCTWPIPIDTLQKDKVPMLAGAMLQIATNMGLHVYGTAQDFTRVASRHDRRQRDFRTRLWALCLITCQRVNNLRGLPPLLISDTYSYEGYRESPFIDISATIQFQRKLNRIQTEATLLIEQEALSKSPEIRNVSLGRAVDQGLTRLASLSDECTSHSDRIWLLSAQLQLQACLLLAHSSAIQDMELSDLYGNACTMIEFVEELDKQEQFASFGPTLLLPALHLAALLILRIGKSHVSHMLELQRGRRCFFVVIDLNKKMSVRADDLAARGTIILAQLWTSKVPFKQPDGTVDPLWLRCRSRLGMSICFDCYWLWRQEFGGLPNPYDGVEDVLRNASGKLTSLSVLDPGMNMGIGWSPETPFTDCWWPQFDELVYGNTWQQNGEGMQDDMPR</sequence>
<feature type="coiled-coil region" evidence="7">
    <location>
        <begin position="53"/>
        <end position="80"/>
    </location>
</feature>
<reference evidence="10" key="1">
    <citation type="submission" date="2022-10" db="EMBL/GenBank/DDBJ databases">
        <title>Culturing micro-colonial fungi from biological soil crusts in the Mojave desert and describing Neophaeococcomyces mojavensis, and introducing the new genera and species Taxawa tesnikishii.</title>
        <authorList>
            <person name="Kurbessoian T."/>
            <person name="Stajich J.E."/>
        </authorList>
    </citation>
    <scope>NUCLEOTIDE SEQUENCE</scope>
    <source>
        <strain evidence="10">TK_35</strain>
    </source>
</reference>
<dbReference type="Pfam" id="PF04082">
    <property type="entry name" value="Fungal_trans"/>
    <property type="match status" value="1"/>
</dbReference>
<feature type="region of interest" description="Disordered" evidence="8">
    <location>
        <begin position="127"/>
        <end position="146"/>
    </location>
</feature>
<dbReference type="CDD" id="cd12148">
    <property type="entry name" value="fungal_TF_MHR"/>
    <property type="match status" value="1"/>
</dbReference>
<dbReference type="InterPro" id="IPR051089">
    <property type="entry name" value="prtT"/>
</dbReference>
<evidence type="ECO:0000256" key="5">
    <source>
        <dbReference type="ARBA" id="ARBA00023163"/>
    </source>
</evidence>
<accession>A0AA39CYA8</accession>
<dbReference type="GO" id="GO:0000981">
    <property type="term" value="F:DNA-binding transcription factor activity, RNA polymerase II-specific"/>
    <property type="evidence" value="ECO:0007669"/>
    <property type="project" value="InterPro"/>
</dbReference>
<dbReference type="PROSITE" id="PS00463">
    <property type="entry name" value="ZN2_CY6_FUNGAL_1"/>
    <property type="match status" value="1"/>
</dbReference>
<evidence type="ECO:0000313" key="11">
    <source>
        <dbReference type="Proteomes" id="UP001172681"/>
    </source>
</evidence>
<dbReference type="InterPro" id="IPR007219">
    <property type="entry name" value="XnlR_reg_dom"/>
</dbReference>
<gene>
    <name evidence="10" type="ORF">H2204_007080</name>
</gene>
<dbReference type="Gene3D" id="4.10.240.10">
    <property type="entry name" value="Zn(2)-C6 fungal-type DNA-binding domain"/>
    <property type="match status" value="1"/>
</dbReference>
<evidence type="ECO:0000256" key="7">
    <source>
        <dbReference type="SAM" id="Coils"/>
    </source>
</evidence>
<dbReference type="InterPro" id="IPR036864">
    <property type="entry name" value="Zn2-C6_fun-type_DNA-bd_sf"/>
</dbReference>
<dbReference type="SMART" id="SM00066">
    <property type="entry name" value="GAL4"/>
    <property type="match status" value="1"/>
</dbReference>
<dbReference type="AlphaFoldDB" id="A0AA39CYA8"/>
<keyword evidence="3" id="KW-0805">Transcription regulation</keyword>
<dbReference type="GO" id="GO:0008270">
    <property type="term" value="F:zinc ion binding"/>
    <property type="evidence" value="ECO:0007669"/>
    <property type="project" value="InterPro"/>
</dbReference>
<dbReference type="CDD" id="cd00067">
    <property type="entry name" value="GAL4"/>
    <property type="match status" value="1"/>
</dbReference>
<dbReference type="GO" id="GO:0000976">
    <property type="term" value="F:transcription cis-regulatory region binding"/>
    <property type="evidence" value="ECO:0007669"/>
    <property type="project" value="TreeGrafter"/>
</dbReference>
<dbReference type="GO" id="GO:0006351">
    <property type="term" value="P:DNA-templated transcription"/>
    <property type="evidence" value="ECO:0007669"/>
    <property type="project" value="InterPro"/>
</dbReference>
<keyword evidence="5" id="KW-0804">Transcription</keyword>
<evidence type="ECO:0000256" key="8">
    <source>
        <dbReference type="SAM" id="MobiDB-lite"/>
    </source>
</evidence>
<evidence type="ECO:0000259" key="9">
    <source>
        <dbReference type="PROSITE" id="PS50048"/>
    </source>
</evidence>
<dbReference type="EMBL" id="JAPDRN010000047">
    <property type="protein sequence ID" value="KAJ9633363.1"/>
    <property type="molecule type" value="Genomic_DNA"/>
</dbReference>
<evidence type="ECO:0000256" key="2">
    <source>
        <dbReference type="ARBA" id="ARBA00022723"/>
    </source>
</evidence>
<comment type="caution">
    <text evidence="10">The sequence shown here is derived from an EMBL/GenBank/DDBJ whole genome shotgun (WGS) entry which is preliminary data.</text>
</comment>
<dbReference type="Proteomes" id="UP001172681">
    <property type="component" value="Unassembled WGS sequence"/>
</dbReference>
<dbReference type="PANTHER" id="PTHR31845">
    <property type="entry name" value="FINGER DOMAIN PROTEIN, PUTATIVE-RELATED"/>
    <property type="match status" value="1"/>
</dbReference>
<feature type="domain" description="Zn(2)-C6 fungal-type" evidence="9">
    <location>
        <begin position="15"/>
        <end position="48"/>
    </location>
</feature>
<organism evidence="10 11">
    <name type="scientific">Knufia peltigerae</name>
    <dbReference type="NCBI Taxonomy" id="1002370"/>
    <lineage>
        <taxon>Eukaryota</taxon>
        <taxon>Fungi</taxon>
        <taxon>Dikarya</taxon>
        <taxon>Ascomycota</taxon>
        <taxon>Pezizomycotina</taxon>
        <taxon>Eurotiomycetes</taxon>
        <taxon>Chaetothyriomycetidae</taxon>
        <taxon>Chaetothyriales</taxon>
        <taxon>Trichomeriaceae</taxon>
        <taxon>Knufia</taxon>
    </lineage>
</organism>